<dbReference type="SUPFAM" id="SSF53756">
    <property type="entry name" value="UDP-Glycosyltransferase/glycogen phosphorylase"/>
    <property type="match status" value="1"/>
</dbReference>
<dbReference type="RefSeq" id="WP_002725936.1">
    <property type="nucleotide sequence ID" value="NZ_AHMS02000034.1"/>
</dbReference>
<name>A0ABC9SFP9_LEPBO</name>
<organism evidence="1 2">
    <name type="scientific">Leptospira borgpetersenii str. Brem 328</name>
    <dbReference type="NCBI Taxonomy" id="1049780"/>
    <lineage>
        <taxon>Bacteria</taxon>
        <taxon>Pseudomonadati</taxon>
        <taxon>Spirochaetota</taxon>
        <taxon>Spirochaetia</taxon>
        <taxon>Leptospirales</taxon>
        <taxon>Leptospiraceae</taxon>
        <taxon>Leptospira</taxon>
    </lineage>
</organism>
<dbReference type="Proteomes" id="UP000012166">
    <property type="component" value="Unassembled WGS sequence"/>
</dbReference>
<protein>
    <submittedName>
        <fullName evidence="1">Glycosyltransferase family 28 C-terminal domain protein</fullName>
    </submittedName>
</protein>
<accession>A0ABC9SFP9</accession>
<reference evidence="1 2" key="1">
    <citation type="submission" date="2013-01" db="EMBL/GenBank/DDBJ databases">
        <authorList>
            <person name="Harkins D.M."/>
            <person name="Durkin A.S."/>
            <person name="Brinkac L.M."/>
            <person name="Haft D.H."/>
            <person name="Selengut J.D."/>
            <person name="Sanka R."/>
            <person name="DePew J."/>
            <person name="Purushe J."/>
            <person name="Hartskeerl R.A."/>
            <person name="Ahmed A."/>
            <person name="van der Linden H."/>
            <person name="Goris M.G.A."/>
            <person name="Vinetz J.M."/>
            <person name="Sutton G.G."/>
            <person name="Nierman W.C."/>
            <person name="Fouts D.E."/>
        </authorList>
    </citation>
    <scope>NUCLEOTIDE SEQUENCE [LARGE SCALE GENOMIC DNA]</scope>
    <source>
        <strain evidence="1 2">Brem 328</strain>
    </source>
</reference>
<comment type="caution">
    <text evidence="1">The sequence shown here is derived from an EMBL/GenBank/DDBJ whole genome shotgun (WGS) entry which is preliminary data.</text>
</comment>
<evidence type="ECO:0000313" key="2">
    <source>
        <dbReference type="Proteomes" id="UP000012166"/>
    </source>
</evidence>
<dbReference type="AlphaFoldDB" id="A0ABC9SFP9"/>
<evidence type="ECO:0000313" key="1">
    <source>
        <dbReference type="EMBL" id="EMN16572.1"/>
    </source>
</evidence>
<dbReference type="Gene3D" id="3.40.50.11190">
    <property type="match status" value="1"/>
</dbReference>
<sequence length="321" mass="36773">MVIVFRADGGTRPDIAMGHIYRSCLIADQLKNRFKIVFISKDEEDFRPGHQEIRKRGYDLYLTQDNRVDFLLDQINPAFAVIDLYEYSKSILEPFFFKKIPILTFDHFDESKLLSHFPINPVLIDGRGEYDGLNYTVIPNPLRFTKKKNVEEIFLSFGGYDYGKISKRVLQILSKVAGEFKINLVIGSSFPKKDILELIEKDFRVQLFENPKNFNEILAKSDIAVVAGGLTFFQSLSEGIPCIVICQYNHQKETAQAIGNAEMFRLLGVFDEIEDKDIQSSLEELINDSRKREQYSLAGIRLVDGLGLNRVINIIESVVNK</sequence>
<proteinExistence type="predicted"/>
<gene>
    <name evidence="1" type="ORF">LEP1GSC056_3371</name>
</gene>
<dbReference type="EMBL" id="AHMS02000034">
    <property type="protein sequence ID" value="EMN16572.1"/>
    <property type="molecule type" value="Genomic_DNA"/>
</dbReference>
<dbReference type="Gene3D" id="3.40.50.2000">
    <property type="entry name" value="Glycogen Phosphorylase B"/>
    <property type="match status" value="1"/>
</dbReference>